<keyword evidence="3" id="KW-1185">Reference proteome</keyword>
<dbReference type="PANTHER" id="PTHR16509">
    <property type="match status" value="1"/>
</dbReference>
<dbReference type="GO" id="GO:0008663">
    <property type="term" value="F:2',3'-cyclic-nucleotide 2'-phosphodiesterase activity"/>
    <property type="evidence" value="ECO:0007669"/>
    <property type="project" value="TreeGrafter"/>
</dbReference>
<dbReference type="Proteomes" id="UP000549882">
    <property type="component" value="Unassembled WGS sequence"/>
</dbReference>
<evidence type="ECO:0000313" key="3">
    <source>
        <dbReference type="Proteomes" id="UP000549882"/>
    </source>
</evidence>
<dbReference type="GO" id="GO:0047631">
    <property type="term" value="F:ADP-ribose diphosphatase activity"/>
    <property type="evidence" value="ECO:0007669"/>
    <property type="project" value="TreeGrafter"/>
</dbReference>
<evidence type="ECO:0000259" key="1">
    <source>
        <dbReference type="Pfam" id="PF00149"/>
    </source>
</evidence>
<organism evidence="2 3">
    <name type="scientific">Rhizobium paranaense</name>
    <dbReference type="NCBI Taxonomy" id="1650438"/>
    <lineage>
        <taxon>Bacteria</taxon>
        <taxon>Pseudomonadati</taxon>
        <taxon>Pseudomonadota</taxon>
        <taxon>Alphaproteobacteria</taxon>
        <taxon>Hyphomicrobiales</taxon>
        <taxon>Rhizobiaceae</taxon>
        <taxon>Rhizobium/Agrobacterium group</taxon>
        <taxon>Rhizobium</taxon>
    </lineage>
</organism>
<name>A0A7W9CZ48_9HYPH</name>
<dbReference type="Gene3D" id="3.60.21.10">
    <property type="match status" value="1"/>
</dbReference>
<comment type="caution">
    <text evidence="2">The sequence shown here is derived from an EMBL/GenBank/DDBJ whole genome shotgun (WGS) entry which is preliminary data.</text>
</comment>
<dbReference type="EMBL" id="JACHBI010000001">
    <property type="protein sequence ID" value="MBB5571847.1"/>
    <property type="molecule type" value="Genomic_DNA"/>
</dbReference>
<dbReference type="InterPro" id="IPR004843">
    <property type="entry name" value="Calcineurin-like_PHP"/>
</dbReference>
<accession>A0A7W9CZ48</accession>
<dbReference type="SUPFAM" id="SSF56300">
    <property type="entry name" value="Metallo-dependent phosphatases"/>
    <property type="match status" value="1"/>
</dbReference>
<dbReference type="Pfam" id="PF00149">
    <property type="entry name" value="Metallophos"/>
    <property type="match status" value="1"/>
</dbReference>
<dbReference type="InterPro" id="IPR029052">
    <property type="entry name" value="Metallo-depent_PP-like"/>
</dbReference>
<gene>
    <name evidence="2" type="ORF">GGD50_000423</name>
</gene>
<evidence type="ECO:0000313" key="2">
    <source>
        <dbReference type="EMBL" id="MBB5571847.1"/>
    </source>
</evidence>
<protein>
    <recommendedName>
        <fullName evidence="1">Calcineurin-like phosphoesterase domain-containing protein</fullName>
    </recommendedName>
</protein>
<feature type="domain" description="Calcineurin-like phosphoesterase" evidence="1">
    <location>
        <begin position="9"/>
        <end position="230"/>
    </location>
</feature>
<proteinExistence type="predicted"/>
<sequence length="284" mass="31256">MPSPSAPLFRFGVVADPQYAALEPNLALDRYPANSLAKLAEAIAEFNRRDLAFVVTLGDIIDGGWESFDAILPVYETLRHARHFLLGNHDFAIAAQHLTEVASRVGMPSAYYDFAHAGYRFIALDGNEISLFAPPEGDPRRAEAKVMMKALHKAGAMNSHRWNAAISDTQHAWLAAKLDEAKAAGEKVVVTNHYPIFPENSHNALDSDRMLALLAEHDHVVAYLSGHNHDGNFGVVHGTYFINFKGMVDTEDTNAYAIVSVYKDRLEIEGFGREVSRVLALQGA</sequence>
<dbReference type="RefSeq" id="WP_107107467.1">
    <property type="nucleotide sequence ID" value="NZ_JACHBI010000001.1"/>
</dbReference>
<dbReference type="GO" id="GO:0047734">
    <property type="term" value="F:CDP-glycerol diphosphatase activity"/>
    <property type="evidence" value="ECO:0007669"/>
    <property type="project" value="TreeGrafter"/>
</dbReference>
<dbReference type="AlphaFoldDB" id="A0A7W9CZ48"/>
<dbReference type="GO" id="GO:0030145">
    <property type="term" value="F:manganese ion binding"/>
    <property type="evidence" value="ECO:0007669"/>
    <property type="project" value="TreeGrafter"/>
</dbReference>
<reference evidence="2 3" key="1">
    <citation type="submission" date="2020-08" db="EMBL/GenBank/DDBJ databases">
        <title>Genomic Encyclopedia of Type Strains, Phase IV (KMG-V): Genome sequencing to study the core and pangenomes of soil and plant-associated prokaryotes.</title>
        <authorList>
            <person name="Whitman W."/>
        </authorList>
    </citation>
    <scope>NUCLEOTIDE SEQUENCE [LARGE SCALE GENOMIC DNA]</scope>
    <source>
        <strain evidence="2 3">SEMIA 4064</strain>
    </source>
</reference>
<dbReference type="PANTHER" id="PTHR16509:SF1">
    <property type="entry name" value="MANGANESE-DEPENDENT ADP-RIBOSE_CDP-ALCOHOL DIPHOSPHATASE"/>
    <property type="match status" value="1"/>
</dbReference>